<proteinExistence type="predicted"/>
<dbReference type="AlphaFoldDB" id="A0A1Q9EB13"/>
<evidence type="ECO:0000313" key="1">
    <source>
        <dbReference type="EMBL" id="OLQ04597.1"/>
    </source>
</evidence>
<keyword evidence="2" id="KW-1185">Reference proteome</keyword>
<dbReference type="OrthoDB" id="10419308at2759"/>
<accession>A0A1Q9EB13</accession>
<evidence type="ECO:0000313" key="2">
    <source>
        <dbReference type="Proteomes" id="UP000186817"/>
    </source>
</evidence>
<comment type="caution">
    <text evidence="1">The sequence shown here is derived from an EMBL/GenBank/DDBJ whole genome shotgun (WGS) entry which is preliminary data.</text>
</comment>
<dbReference type="EMBL" id="LSRX01000206">
    <property type="protein sequence ID" value="OLQ04597.1"/>
    <property type="molecule type" value="Genomic_DNA"/>
</dbReference>
<protein>
    <submittedName>
        <fullName evidence="1">Uncharacterized protein</fullName>
    </submittedName>
</protein>
<gene>
    <name evidence="1" type="ORF">AK812_SmicGene12319</name>
</gene>
<name>A0A1Q9EB13_SYMMI</name>
<sequence length="286" mass="30616">MVACCQAVAIEEPGMMNQLKPTSGCDWHRVLSLQLGSASSKETLDTLWQRSESAVVSDLYSLRALSSDGLVAAIRAAAFAVRQGATPAPSLTEALCQRLAAQVPAAGSDTAPSPPATSAEAITPVKPKSVEVRGFLWISQGRALYDRLRPTILDRCRALEMQPLAKVPTPMRRRRSSDKFEAPVSGEALPEGLAQAERLAAALATFDVHDAEVRGRLANWLLRPLPAERWARLALDLAGAGLNHKAAPNVAKHVRARARSSELLQSVGAETAEALQHAFQEHADAV</sequence>
<dbReference type="Proteomes" id="UP000186817">
    <property type="component" value="Unassembled WGS sequence"/>
</dbReference>
<reference evidence="1 2" key="1">
    <citation type="submission" date="2016-02" db="EMBL/GenBank/DDBJ databases">
        <title>Genome analysis of coral dinoflagellate symbionts highlights evolutionary adaptations to a symbiotic lifestyle.</title>
        <authorList>
            <person name="Aranda M."/>
            <person name="Li Y."/>
            <person name="Liew Y.J."/>
            <person name="Baumgarten S."/>
            <person name="Simakov O."/>
            <person name="Wilson M."/>
            <person name="Piel J."/>
            <person name="Ashoor H."/>
            <person name="Bougouffa S."/>
            <person name="Bajic V.B."/>
            <person name="Ryu T."/>
            <person name="Ravasi T."/>
            <person name="Bayer T."/>
            <person name="Micklem G."/>
            <person name="Kim H."/>
            <person name="Bhak J."/>
            <person name="Lajeunesse T.C."/>
            <person name="Voolstra C.R."/>
        </authorList>
    </citation>
    <scope>NUCLEOTIDE SEQUENCE [LARGE SCALE GENOMIC DNA]</scope>
    <source>
        <strain evidence="1 2">CCMP2467</strain>
    </source>
</reference>
<organism evidence="1 2">
    <name type="scientific">Symbiodinium microadriaticum</name>
    <name type="common">Dinoflagellate</name>
    <name type="synonym">Zooxanthella microadriatica</name>
    <dbReference type="NCBI Taxonomy" id="2951"/>
    <lineage>
        <taxon>Eukaryota</taxon>
        <taxon>Sar</taxon>
        <taxon>Alveolata</taxon>
        <taxon>Dinophyceae</taxon>
        <taxon>Suessiales</taxon>
        <taxon>Symbiodiniaceae</taxon>
        <taxon>Symbiodinium</taxon>
    </lineage>
</organism>